<dbReference type="AlphaFoldDB" id="A0A6A6Q8L9"/>
<evidence type="ECO:0000313" key="3">
    <source>
        <dbReference type="EMBL" id="KAF2488421.1"/>
    </source>
</evidence>
<reference evidence="3" key="1">
    <citation type="journal article" date="2020" name="Stud. Mycol.">
        <title>101 Dothideomycetes genomes: a test case for predicting lifestyles and emergence of pathogens.</title>
        <authorList>
            <person name="Haridas S."/>
            <person name="Albert R."/>
            <person name="Binder M."/>
            <person name="Bloem J."/>
            <person name="Labutti K."/>
            <person name="Salamov A."/>
            <person name="Andreopoulos B."/>
            <person name="Baker S."/>
            <person name="Barry K."/>
            <person name="Bills G."/>
            <person name="Bluhm B."/>
            <person name="Cannon C."/>
            <person name="Castanera R."/>
            <person name="Culley D."/>
            <person name="Daum C."/>
            <person name="Ezra D."/>
            <person name="Gonzalez J."/>
            <person name="Henrissat B."/>
            <person name="Kuo A."/>
            <person name="Liang C."/>
            <person name="Lipzen A."/>
            <person name="Lutzoni F."/>
            <person name="Magnuson J."/>
            <person name="Mondo S."/>
            <person name="Nolan M."/>
            <person name="Ohm R."/>
            <person name="Pangilinan J."/>
            <person name="Park H.-J."/>
            <person name="Ramirez L."/>
            <person name="Alfaro M."/>
            <person name="Sun H."/>
            <person name="Tritt A."/>
            <person name="Yoshinaga Y."/>
            <person name="Zwiers L.-H."/>
            <person name="Turgeon B."/>
            <person name="Goodwin S."/>
            <person name="Spatafora J."/>
            <person name="Crous P."/>
            <person name="Grigoriev I."/>
        </authorList>
    </citation>
    <scope>NUCLEOTIDE SEQUENCE</scope>
    <source>
        <strain evidence="3">CBS 269.34</strain>
    </source>
</reference>
<organism evidence="3 4">
    <name type="scientific">Lophium mytilinum</name>
    <dbReference type="NCBI Taxonomy" id="390894"/>
    <lineage>
        <taxon>Eukaryota</taxon>
        <taxon>Fungi</taxon>
        <taxon>Dikarya</taxon>
        <taxon>Ascomycota</taxon>
        <taxon>Pezizomycotina</taxon>
        <taxon>Dothideomycetes</taxon>
        <taxon>Pleosporomycetidae</taxon>
        <taxon>Mytilinidiales</taxon>
        <taxon>Mytilinidiaceae</taxon>
        <taxon>Lophium</taxon>
    </lineage>
</organism>
<dbReference type="Proteomes" id="UP000799750">
    <property type="component" value="Unassembled WGS sequence"/>
</dbReference>
<gene>
    <name evidence="3" type="ORF">BU16DRAFT_226392</name>
</gene>
<feature type="transmembrane region" description="Helical" evidence="2">
    <location>
        <begin position="281"/>
        <end position="301"/>
    </location>
</feature>
<keyword evidence="2" id="KW-1133">Transmembrane helix</keyword>
<protein>
    <submittedName>
        <fullName evidence="3">Uncharacterized protein</fullName>
    </submittedName>
</protein>
<feature type="region of interest" description="Disordered" evidence="1">
    <location>
        <begin position="37"/>
        <end position="60"/>
    </location>
</feature>
<keyword evidence="2" id="KW-0812">Transmembrane</keyword>
<proteinExistence type="predicted"/>
<keyword evidence="4" id="KW-1185">Reference proteome</keyword>
<evidence type="ECO:0000313" key="4">
    <source>
        <dbReference type="Proteomes" id="UP000799750"/>
    </source>
</evidence>
<dbReference type="EMBL" id="MU004203">
    <property type="protein sequence ID" value="KAF2488421.1"/>
    <property type="molecule type" value="Genomic_DNA"/>
</dbReference>
<feature type="transmembrane region" description="Helical" evidence="2">
    <location>
        <begin position="313"/>
        <end position="333"/>
    </location>
</feature>
<dbReference type="OrthoDB" id="4177029at2759"/>
<evidence type="ECO:0000256" key="1">
    <source>
        <dbReference type="SAM" id="MobiDB-lite"/>
    </source>
</evidence>
<keyword evidence="2" id="KW-0472">Membrane</keyword>
<name>A0A6A6Q8L9_9PEZI</name>
<accession>A0A6A6Q8L9</accession>
<evidence type="ECO:0000256" key="2">
    <source>
        <dbReference type="SAM" id="Phobius"/>
    </source>
</evidence>
<feature type="transmembrane region" description="Helical" evidence="2">
    <location>
        <begin position="339"/>
        <end position="357"/>
    </location>
</feature>
<sequence length="380" mass="41742">MTTTPDLSSSYQVESQDARSFCKTGLVFNIVWPEPAGRKQDSTDSQMLARRSSASANPRLGPVRGVRAFNIVKSTPSGYITYPIQTYQAERRSNSTRHDHDVVHHHGRLEKSTRNCLRDAARRLTTAQAYDSRLIDSSKHTPLREADGDTYQADNGYGGLSNHWGFGGQSADVYTPGAEGFRTAMSKEVIPIVVASLACILKRSYRNAEPTRTTPKSDRNLGHWQRVGNSDHAGFRPRGSSAHDTGGNFDSIRVFSTTQDGKLSSASLSLTRLVTSAFNNAGPITLVIAAGLYIFAILLYWRQHERDIHKLKFVAGGVAAAFVLGIILGKPTKDIVVDYMPWGIIVGIILSSLYHYAARKMFRASGNAEKNDILLELGPN</sequence>